<reference evidence="2" key="2">
    <citation type="submission" date="2020-06" db="EMBL/GenBank/DDBJ databases">
        <authorList>
            <person name="Sheffer M."/>
        </authorList>
    </citation>
    <scope>NUCLEOTIDE SEQUENCE</scope>
</reference>
<dbReference type="Proteomes" id="UP000807504">
    <property type="component" value="Unassembled WGS sequence"/>
</dbReference>
<dbReference type="AlphaFoldDB" id="A0A8T0F833"/>
<accession>A0A8T0F833</accession>
<organism evidence="2 3">
    <name type="scientific">Argiope bruennichi</name>
    <name type="common">Wasp spider</name>
    <name type="synonym">Aranea bruennichi</name>
    <dbReference type="NCBI Taxonomy" id="94029"/>
    <lineage>
        <taxon>Eukaryota</taxon>
        <taxon>Metazoa</taxon>
        <taxon>Ecdysozoa</taxon>
        <taxon>Arthropoda</taxon>
        <taxon>Chelicerata</taxon>
        <taxon>Arachnida</taxon>
        <taxon>Araneae</taxon>
        <taxon>Araneomorphae</taxon>
        <taxon>Entelegynae</taxon>
        <taxon>Araneoidea</taxon>
        <taxon>Araneidae</taxon>
        <taxon>Argiope</taxon>
    </lineage>
</organism>
<feature type="region of interest" description="Disordered" evidence="1">
    <location>
        <begin position="1"/>
        <end position="29"/>
    </location>
</feature>
<evidence type="ECO:0000256" key="1">
    <source>
        <dbReference type="SAM" id="MobiDB-lite"/>
    </source>
</evidence>
<feature type="compositionally biased region" description="Basic and acidic residues" evidence="1">
    <location>
        <begin position="45"/>
        <end position="69"/>
    </location>
</feature>
<proteinExistence type="predicted"/>
<gene>
    <name evidence="2" type="ORF">HNY73_008106</name>
</gene>
<protein>
    <submittedName>
        <fullName evidence="2">Uncharacterized protein</fullName>
    </submittedName>
</protein>
<reference evidence="2" key="1">
    <citation type="journal article" date="2020" name="bioRxiv">
        <title>Chromosome-level reference genome of the European wasp spider Argiope bruennichi: a resource for studies on range expansion and evolutionary adaptation.</title>
        <authorList>
            <person name="Sheffer M.M."/>
            <person name="Hoppe A."/>
            <person name="Krehenwinkel H."/>
            <person name="Uhl G."/>
            <person name="Kuss A.W."/>
            <person name="Jensen L."/>
            <person name="Jensen C."/>
            <person name="Gillespie R.G."/>
            <person name="Hoff K.J."/>
            <person name="Prost S."/>
        </authorList>
    </citation>
    <scope>NUCLEOTIDE SEQUENCE</scope>
</reference>
<evidence type="ECO:0000313" key="3">
    <source>
        <dbReference type="Proteomes" id="UP000807504"/>
    </source>
</evidence>
<feature type="region of interest" description="Disordered" evidence="1">
    <location>
        <begin position="45"/>
        <end position="114"/>
    </location>
</feature>
<evidence type="ECO:0000313" key="2">
    <source>
        <dbReference type="EMBL" id="KAF8786385.1"/>
    </source>
</evidence>
<comment type="caution">
    <text evidence="2">The sequence shown here is derived from an EMBL/GenBank/DDBJ whole genome shotgun (WGS) entry which is preliminary data.</text>
</comment>
<sequence>MSKRPGGEPDDNAGAKRIHFADESIHGPEHLSLVRRLEEMERQMRALRSENAEKDALLEQYKEHQREMPETSPEPPPEPPQSPPEPPQSSPEPPQSPPDPPQRRVANSRVRLPF</sequence>
<dbReference type="EMBL" id="JABXBU010000015">
    <property type="protein sequence ID" value="KAF8786385.1"/>
    <property type="molecule type" value="Genomic_DNA"/>
</dbReference>
<feature type="compositionally biased region" description="Pro residues" evidence="1">
    <location>
        <begin position="72"/>
        <end position="100"/>
    </location>
</feature>
<name>A0A8T0F833_ARGBR</name>
<keyword evidence="3" id="KW-1185">Reference proteome</keyword>
<feature type="compositionally biased region" description="Basic and acidic residues" evidence="1">
    <location>
        <begin position="19"/>
        <end position="29"/>
    </location>
</feature>